<protein>
    <submittedName>
        <fullName evidence="2">Uu.00g030850.m01.CDS01</fullName>
    </submittedName>
</protein>
<reference evidence="2" key="1">
    <citation type="submission" date="2023-10" db="EMBL/GenBank/DDBJ databases">
        <authorList>
            <person name="Hackl T."/>
        </authorList>
    </citation>
    <scope>NUCLEOTIDE SEQUENCE</scope>
</reference>
<feature type="region of interest" description="Disordered" evidence="1">
    <location>
        <begin position="400"/>
        <end position="449"/>
    </location>
</feature>
<evidence type="ECO:0000313" key="2">
    <source>
        <dbReference type="EMBL" id="CAJ2500232.1"/>
    </source>
</evidence>
<accession>A0AAI8V8Z4</accession>
<keyword evidence="3" id="KW-1185">Reference proteome</keyword>
<comment type="caution">
    <text evidence="2">The sequence shown here is derived from an EMBL/GenBank/DDBJ whole genome shotgun (WGS) entry which is preliminary data.</text>
</comment>
<dbReference type="EMBL" id="CAUWAG010000003">
    <property type="protein sequence ID" value="CAJ2500232.1"/>
    <property type="molecule type" value="Genomic_DNA"/>
</dbReference>
<proteinExistence type="predicted"/>
<feature type="compositionally biased region" description="Polar residues" evidence="1">
    <location>
        <begin position="181"/>
        <end position="190"/>
    </location>
</feature>
<organism evidence="2 3">
    <name type="scientific">Anthostomella pinea</name>
    <dbReference type="NCBI Taxonomy" id="933095"/>
    <lineage>
        <taxon>Eukaryota</taxon>
        <taxon>Fungi</taxon>
        <taxon>Dikarya</taxon>
        <taxon>Ascomycota</taxon>
        <taxon>Pezizomycotina</taxon>
        <taxon>Sordariomycetes</taxon>
        <taxon>Xylariomycetidae</taxon>
        <taxon>Xylariales</taxon>
        <taxon>Xylariaceae</taxon>
        <taxon>Anthostomella</taxon>
    </lineage>
</organism>
<name>A0AAI8V8Z4_9PEZI</name>
<dbReference type="AlphaFoldDB" id="A0AAI8V8Z4"/>
<feature type="region of interest" description="Disordered" evidence="1">
    <location>
        <begin position="167"/>
        <end position="190"/>
    </location>
</feature>
<evidence type="ECO:0000313" key="3">
    <source>
        <dbReference type="Proteomes" id="UP001295740"/>
    </source>
</evidence>
<gene>
    <name evidence="2" type="ORF">KHLLAP_LOCUS700</name>
</gene>
<evidence type="ECO:0000256" key="1">
    <source>
        <dbReference type="SAM" id="MobiDB-lite"/>
    </source>
</evidence>
<sequence length="539" mass="61132">MIANAVESTDDHIVPDTIDVGHVFDRSVFLNWASDDNFKQYRCRFTMEDINQEVHDLVDYYGVYFAKGSAMPFVPLTHDSQKEWPEKITGVRITLNAFKKICEQSHEALFQEMKLRTFLSMGCKDLIRELHKILMDNDHNLTVVCEHAMAFTDTLTKANDTIATLRAAGDNTDEDRGAPVRSTTRQAEEQQLTDPINNQWSNVIQEKDEMIQILQSKVINITGREGTPDSTRSGRGPCLTPKQKDPLIFINNPLIEKDKPAVKFNHWFLILRKKLTSSADHFPTDNDKVMYILTHLGGTALSRLMPFVNPDDVTKEFILKTSKEILDHLHEQYNDLNKQNKVKKKFNKLEMTTSMDFKDFQLEFVRLAGMAKKEKSTWKEELFKRLPSRLNTICLDKYHNEANDTPQGQPQNTNPPKDNSGGGNSYPPHNQTPNPTPRGFPNRRPASGTVEHYNLPVLSTASDGCKIYKKPQLEQIKALITKGQCFIRHEHGHWSSGCPVKSDFEKQNKACINAISAKLFDPATEDSTAAALATAEGKV</sequence>
<feature type="compositionally biased region" description="Low complexity" evidence="1">
    <location>
        <begin position="405"/>
        <end position="416"/>
    </location>
</feature>
<dbReference type="Proteomes" id="UP001295740">
    <property type="component" value="Unassembled WGS sequence"/>
</dbReference>